<feature type="signal peptide" evidence="1">
    <location>
        <begin position="1"/>
        <end position="28"/>
    </location>
</feature>
<accession>A0ABV5EZB8</accession>
<feature type="chain" id="PRO_5046240279" evidence="1">
    <location>
        <begin position="29"/>
        <end position="414"/>
    </location>
</feature>
<dbReference type="Pfam" id="PF16215">
    <property type="entry name" value="DUF4876"/>
    <property type="match status" value="1"/>
</dbReference>
<dbReference type="PROSITE" id="PS51257">
    <property type="entry name" value="PROKAR_LIPOPROTEIN"/>
    <property type="match status" value="1"/>
</dbReference>
<evidence type="ECO:0000313" key="4">
    <source>
        <dbReference type="Proteomes" id="UP001589605"/>
    </source>
</evidence>
<comment type="caution">
    <text evidence="3">The sequence shown here is derived from an EMBL/GenBank/DDBJ whole genome shotgun (WGS) entry which is preliminary data.</text>
</comment>
<sequence>MKHTILKKVKSAKLLAILLLTVVSVSCSDDDEVANLGNLQVQLELASELGDISLEGVDVSITNTVDNSSFSLSTDATGSATFSNISVGTYAVVATQSLDEYTLSGTANNVLISRQETVVSTVVVNAANSDGGLVIKEIYSSGSGYITLFKDSFIEIFNNSSETLYADGMYIANIFGDTGMSGDTALSSILTDSDYVYTDVMSQIPGAGEDYPVEPGKSIVIALNAVNYKEGSTAPDGQLDNTDATLEHYSIDWLEAQGRSGNSFFELDNPSVPNMTNIYMFNETNFFRLITASASVVLVSSDATFIDTGIVDYTEAGSTTTYKLMRIPADLVVDAVDVLDNSGASEFKRIPSALDAGFTFVNADGAISYTGLSSRRKVDEIASDRFGRTILIDTNNSTVDFEAIAFPDKYGYNN</sequence>
<dbReference type="InterPro" id="IPR041033">
    <property type="entry name" value="SpaA_PFL_dom_1"/>
</dbReference>
<dbReference type="Pfam" id="PF17802">
    <property type="entry name" value="SpaA"/>
    <property type="match status" value="1"/>
</dbReference>
<gene>
    <name evidence="3" type="ORF">ACFFVB_05410</name>
</gene>
<dbReference type="EMBL" id="JBHMEZ010000003">
    <property type="protein sequence ID" value="MFB9052512.1"/>
    <property type="molecule type" value="Genomic_DNA"/>
</dbReference>
<organism evidence="3 4">
    <name type="scientific">Formosa undariae</name>
    <dbReference type="NCBI Taxonomy" id="1325436"/>
    <lineage>
        <taxon>Bacteria</taxon>
        <taxon>Pseudomonadati</taxon>
        <taxon>Bacteroidota</taxon>
        <taxon>Flavobacteriia</taxon>
        <taxon>Flavobacteriales</taxon>
        <taxon>Flavobacteriaceae</taxon>
        <taxon>Formosa</taxon>
    </lineage>
</organism>
<keyword evidence="1" id="KW-0732">Signal</keyword>
<dbReference type="Gene3D" id="2.60.40.10">
    <property type="entry name" value="Immunoglobulins"/>
    <property type="match status" value="1"/>
</dbReference>
<name>A0ABV5EZB8_9FLAO</name>
<protein>
    <submittedName>
        <fullName evidence="3">DUF4876 domain-containing protein</fullName>
    </submittedName>
</protein>
<dbReference type="SUPFAM" id="SSF49478">
    <property type="entry name" value="Cna protein B-type domain"/>
    <property type="match status" value="1"/>
</dbReference>
<dbReference type="InterPro" id="IPR032627">
    <property type="entry name" value="DUF4876"/>
</dbReference>
<feature type="domain" description="SpaA-like prealbumin fold" evidence="2">
    <location>
        <begin position="53"/>
        <end position="123"/>
    </location>
</feature>
<evidence type="ECO:0000313" key="3">
    <source>
        <dbReference type="EMBL" id="MFB9052512.1"/>
    </source>
</evidence>
<keyword evidence="4" id="KW-1185">Reference proteome</keyword>
<evidence type="ECO:0000256" key="1">
    <source>
        <dbReference type="SAM" id="SignalP"/>
    </source>
</evidence>
<dbReference type="InterPro" id="IPR013783">
    <property type="entry name" value="Ig-like_fold"/>
</dbReference>
<evidence type="ECO:0000259" key="2">
    <source>
        <dbReference type="Pfam" id="PF17802"/>
    </source>
</evidence>
<reference evidence="3 4" key="1">
    <citation type="submission" date="2024-09" db="EMBL/GenBank/DDBJ databases">
        <authorList>
            <person name="Sun Q."/>
            <person name="Mori K."/>
        </authorList>
    </citation>
    <scope>NUCLEOTIDE SEQUENCE [LARGE SCALE GENOMIC DNA]</scope>
    <source>
        <strain evidence="3 4">CECT 8286</strain>
    </source>
</reference>
<proteinExistence type="predicted"/>
<dbReference type="Proteomes" id="UP001589605">
    <property type="component" value="Unassembled WGS sequence"/>
</dbReference>
<dbReference type="RefSeq" id="WP_382381696.1">
    <property type="nucleotide sequence ID" value="NZ_JBHMEZ010000003.1"/>
</dbReference>